<dbReference type="eggNOG" id="ENOG502T98A">
    <property type="taxonomic scope" value="Eukaryota"/>
</dbReference>
<reference evidence="3" key="5">
    <citation type="submission" date="2018-04" db="UniProtKB">
        <authorList>
            <consortium name="EnsemblFungi"/>
        </authorList>
    </citation>
    <scope>IDENTIFICATION</scope>
    <source>
        <strain evidence="3">R3-111a-1</strain>
    </source>
</reference>
<sequence>MAPVSSTLRQLAVLGACPAFPPGNPVPLIKTQGNRPKGDFNAVDMILANNSNEDSKGHASRQRFVAKILPGVERPGLSFRVMLQRRIGDFLDLGDYMSVVCVSSGTHTLRAALKGIRAAVGAASDRNEIIVTQTTVGATVEAVLAEKLVPVFVGVDPKSWPPSPELAEQSVSEKTAAIITVDWLGTQCNLRPFRKLADKHGIQPTPDSAQSSGATNGKPPSVGLADSTICSLGYPKVLTGGGSGGLIVCPESLAALLENDPTGVLRHEVLPEINACLCLRALETLPTALEMRGAAGKLYRQLLAGIHGITFQQIPAGLGTNHYQVSFTVDAKAFGLNARDLCWALKAENVHCSADRMPCVAANKKFAAQGRVEGDLEHSRLLAATSVTLPISNVISLDTVKTICRLFKLIHKRAQDVLEAKQNPEKTPSPPSEAAGVIDIESKYRKHLVVAVLGDASGHSKVLIPGDYLCQRNISMAEFLERFVLQPQWSLDEPVFEDLRVDAIIGSGTVVVLEQRSSGQPSGTGNPLDESECRWLTAGWCASQAVKKTGMFVQHTQVTDSGKDVTLELPYIPSHSFGELIFANAGDGPVVGALVAMLARTATSVWTEGQEEADPDFIEKAHFERMRRRLKIARAQDGMLDKILKQKTVRLNGKELAGFETVMKWLEQHPLLDKIGPEVLTEIHGDLNIHNILSRLDPDDEDLALIDPRGVPLLGGDADLKFEPGDCCYDVSKLLFSLTGFSEIRKRCFEYSSDGDSHELKILRHPGSDTMNGTAARLIPAIAANKEMREWINKVEKGGIRSFELRVRVGEAAHFIADCACALGRDARWEIVPLFLVGLEKLNEAVALLDREGPLSADSPASSPQFPPMPESPDFGAVTIQQTLFKSHTSNEGLPYEVLEVSVKAESASTTLKQLREMVGVYFPEDTGVYLSTDPVDPSEVPEHFPLVLIHPFNGVRGQTHMLAAAARRTTAFLRDIGTAQNIIEGLKPPRGWSRTASPTLAPQASQREPQASRARALGPQDLGGLTEAMKGLRGQAEVVVSSL</sequence>
<reference evidence="2" key="2">
    <citation type="submission" date="2010-07" db="EMBL/GenBank/DDBJ databases">
        <authorList>
            <consortium name="The Broad Institute Genome Sequencing Platform"/>
            <consortium name="Broad Institute Genome Sequencing Center for Infectious Disease"/>
            <person name="Ma L.-J."/>
            <person name="Dead R."/>
            <person name="Young S."/>
            <person name="Zeng Q."/>
            <person name="Koehrsen M."/>
            <person name="Alvarado L."/>
            <person name="Berlin A."/>
            <person name="Chapman S.B."/>
            <person name="Chen Z."/>
            <person name="Freedman E."/>
            <person name="Gellesch M."/>
            <person name="Goldberg J."/>
            <person name="Griggs A."/>
            <person name="Gujja S."/>
            <person name="Heilman E.R."/>
            <person name="Heiman D."/>
            <person name="Hepburn T."/>
            <person name="Howarth C."/>
            <person name="Jen D."/>
            <person name="Larson L."/>
            <person name="Mehta T."/>
            <person name="Neiman D."/>
            <person name="Pearson M."/>
            <person name="Roberts A."/>
            <person name="Saif S."/>
            <person name="Shea T."/>
            <person name="Shenoy N."/>
            <person name="Sisk P."/>
            <person name="Stolte C."/>
            <person name="Sykes S."/>
            <person name="Walk T."/>
            <person name="White J."/>
            <person name="Yandava C."/>
            <person name="Haas B."/>
            <person name="Nusbaum C."/>
            <person name="Birren B."/>
        </authorList>
    </citation>
    <scope>NUCLEOTIDE SEQUENCE</scope>
    <source>
        <strain evidence="2">R3-111a-1</strain>
    </source>
</reference>
<dbReference type="PANTHER" id="PTHR30244">
    <property type="entry name" value="TRANSAMINASE"/>
    <property type="match status" value="1"/>
</dbReference>
<dbReference type="EMBL" id="GL385412">
    <property type="protein sequence ID" value="EJT68854.1"/>
    <property type="molecule type" value="Genomic_DNA"/>
</dbReference>
<dbReference type="Gene3D" id="3.90.1150.10">
    <property type="entry name" value="Aspartate Aminotransferase, domain 1"/>
    <property type="match status" value="1"/>
</dbReference>
<dbReference type="EnsemblFungi" id="EJT68854">
    <property type="protein sequence ID" value="EJT68854"/>
    <property type="gene ID" value="GGTG_13584"/>
</dbReference>
<protein>
    <submittedName>
        <fullName evidence="2 3">Uncharacterized protein</fullName>
    </submittedName>
</protein>
<evidence type="ECO:0000256" key="1">
    <source>
        <dbReference type="SAM" id="MobiDB-lite"/>
    </source>
</evidence>
<feature type="compositionally biased region" description="Polar residues" evidence="1">
    <location>
        <begin position="205"/>
        <end position="215"/>
    </location>
</feature>
<feature type="region of interest" description="Disordered" evidence="1">
    <location>
        <begin position="199"/>
        <end position="220"/>
    </location>
</feature>
<dbReference type="GO" id="GO:0008483">
    <property type="term" value="F:transaminase activity"/>
    <property type="evidence" value="ECO:0007669"/>
    <property type="project" value="TreeGrafter"/>
</dbReference>
<dbReference type="RefSeq" id="XP_009229761.1">
    <property type="nucleotide sequence ID" value="XM_009231497.1"/>
</dbReference>
<keyword evidence="4" id="KW-1185">Reference proteome</keyword>
<reference evidence="2" key="3">
    <citation type="submission" date="2010-09" db="EMBL/GenBank/DDBJ databases">
        <title>Annotation of Gaeumannomyces graminis var. tritici R3-111a-1.</title>
        <authorList>
            <consortium name="The Broad Institute Genome Sequencing Platform"/>
            <person name="Ma L.-J."/>
            <person name="Dead R."/>
            <person name="Young S.K."/>
            <person name="Zeng Q."/>
            <person name="Gargeya S."/>
            <person name="Fitzgerald M."/>
            <person name="Haas B."/>
            <person name="Abouelleil A."/>
            <person name="Alvarado L."/>
            <person name="Arachchi H.M."/>
            <person name="Berlin A."/>
            <person name="Brown A."/>
            <person name="Chapman S.B."/>
            <person name="Chen Z."/>
            <person name="Dunbar C."/>
            <person name="Freedman E."/>
            <person name="Gearin G."/>
            <person name="Gellesch M."/>
            <person name="Goldberg J."/>
            <person name="Griggs A."/>
            <person name="Gujja S."/>
            <person name="Heiman D."/>
            <person name="Howarth C."/>
            <person name="Larson L."/>
            <person name="Lui A."/>
            <person name="MacDonald P.J.P."/>
            <person name="Mehta T."/>
            <person name="Montmayeur A."/>
            <person name="Murphy C."/>
            <person name="Neiman D."/>
            <person name="Pearson M."/>
            <person name="Priest M."/>
            <person name="Roberts A."/>
            <person name="Saif S."/>
            <person name="Shea T."/>
            <person name="Shenoy N."/>
            <person name="Sisk P."/>
            <person name="Stolte C."/>
            <person name="Sykes S."/>
            <person name="Yandava C."/>
            <person name="Wortman J."/>
            <person name="Nusbaum C."/>
            <person name="Birren B."/>
        </authorList>
    </citation>
    <scope>NUCLEOTIDE SEQUENCE</scope>
    <source>
        <strain evidence="2">R3-111a-1</strain>
    </source>
</reference>
<reference evidence="3" key="4">
    <citation type="journal article" date="2015" name="G3 (Bethesda)">
        <title>Genome sequences of three phytopathogenic species of the Magnaporthaceae family of fungi.</title>
        <authorList>
            <person name="Okagaki L.H."/>
            <person name="Nunes C.C."/>
            <person name="Sailsbery J."/>
            <person name="Clay B."/>
            <person name="Brown D."/>
            <person name="John T."/>
            <person name="Oh Y."/>
            <person name="Young N."/>
            <person name="Fitzgerald M."/>
            <person name="Haas B.J."/>
            <person name="Zeng Q."/>
            <person name="Young S."/>
            <person name="Adiconis X."/>
            <person name="Fan L."/>
            <person name="Levin J.Z."/>
            <person name="Mitchell T.K."/>
            <person name="Okubara P.A."/>
            <person name="Farman M.L."/>
            <person name="Kohn L.M."/>
            <person name="Birren B."/>
            <person name="Ma L.-J."/>
            <person name="Dean R.A."/>
        </authorList>
    </citation>
    <scope>NUCLEOTIDE SEQUENCE</scope>
    <source>
        <strain evidence="3">R3-111a-1</strain>
    </source>
</reference>
<organism evidence="2">
    <name type="scientific">Gaeumannomyces tritici (strain R3-111a-1)</name>
    <name type="common">Wheat and barley take-all root rot fungus</name>
    <name type="synonym">Gaeumannomyces graminis var. tritici</name>
    <dbReference type="NCBI Taxonomy" id="644352"/>
    <lineage>
        <taxon>Eukaryota</taxon>
        <taxon>Fungi</taxon>
        <taxon>Dikarya</taxon>
        <taxon>Ascomycota</taxon>
        <taxon>Pezizomycotina</taxon>
        <taxon>Sordariomycetes</taxon>
        <taxon>Sordariomycetidae</taxon>
        <taxon>Magnaporthales</taxon>
        <taxon>Magnaporthaceae</taxon>
        <taxon>Gaeumannomyces</taxon>
    </lineage>
</organism>
<feature type="compositionally biased region" description="Polar residues" evidence="1">
    <location>
        <begin position="995"/>
        <end position="1010"/>
    </location>
</feature>
<dbReference type="InterPro" id="IPR015424">
    <property type="entry name" value="PyrdxlP-dep_Trfase"/>
</dbReference>
<dbReference type="OrthoDB" id="416253at2759"/>
<accession>J3PJA3</accession>
<gene>
    <name evidence="3" type="primary">20354042</name>
    <name evidence="2" type="ORF">GGTG_13584</name>
</gene>
<feature type="region of interest" description="Disordered" evidence="1">
    <location>
        <begin position="988"/>
        <end position="1018"/>
    </location>
</feature>
<dbReference type="GO" id="GO:0000271">
    <property type="term" value="P:polysaccharide biosynthetic process"/>
    <property type="evidence" value="ECO:0007669"/>
    <property type="project" value="TreeGrafter"/>
</dbReference>
<dbReference type="GeneID" id="20354042"/>
<evidence type="ECO:0000313" key="2">
    <source>
        <dbReference type="EMBL" id="EJT68854.1"/>
    </source>
</evidence>
<dbReference type="Proteomes" id="UP000006039">
    <property type="component" value="Unassembled WGS sequence"/>
</dbReference>
<dbReference type="InterPro" id="IPR015422">
    <property type="entry name" value="PyrdxlP-dep_Trfase_small"/>
</dbReference>
<dbReference type="AlphaFoldDB" id="J3PJA3"/>
<name>J3PJA3_GAET3</name>
<dbReference type="PANTHER" id="PTHR30244:SF34">
    <property type="entry name" value="DTDP-4-AMINO-4,6-DIDEOXYGALACTOSE TRANSAMINASE"/>
    <property type="match status" value="1"/>
</dbReference>
<evidence type="ECO:0000313" key="4">
    <source>
        <dbReference type="Proteomes" id="UP000006039"/>
    </source>
</evidence>
<dbReference type="GO" id="GO:0030170">
    <property type="term" value="F:pyridoxal phosphate binding"/>
    <property type="evidence" value="ECO:0007669"/>
    <property type="project" value="TreeGrafter"/>
</dbReference>
<dbReference type="InterPro" id="IPR015421">
    <property type="entry name" value="PyrdxlP-dep_Trfase_major"/>
</dbReference>
<dbReference type="Gene3D" id="3.40.640.10">
    <property type="entry name" value="Type I PLP-dependent aspartate aminotransferase-like (Major domain)"/>
    <property type="match status" value="1"/>
</dbReference>
<dbReference type="VEuPathDB" id="FungiDB:GGTG_13584"/>
<evidence type="ECO:0000313" key="3">
    <source>
        <dbReference type="EnsemblFungi" id="EJT68854"/>
    </source>
</evidence>
<reference evidence="4" key="1">
    <citation type="submission" date="2010-07" db="EMBL/GenBank/DDBJ databases">
        <title>The genome sequence of Gaeumannomyces graminis var. tritici strain R3-111a-1.</title>
        <authorList>
            <consortium name="The Broad Institute Genome Sequencing Platform"/>
            <person name="Ma L.-J."/>
            <person name="Dead R."/>
            <person name="Young S."/>
            <person name="Zeng Q."/>
            <person name="Koehrsen M."/>
            <person name="Alvarado L."/>
            <person name="Berlin A."/>
            <person name="Chapman S.B."/>
            <person name="Chen Z."/>
            <person name="Freedman E."/>
            <person name="Gellesch M."/>
            <person name="Goldberg J."/>
            <person name="Griggs A."/>
            <person name="Gujja S."/>
            <person name="Heilman E.R."/>
            <person name="Heiman D."/>
            <person name="Hepburn T."/>
            <person name="Howarth C."/>
            <person name="Jen D."/>
            <person name="Larson L."/>
            <person name="Mehta T."/>
            <person name="Neiman D."/>
            <person name="Pearson M."/>
            <person name="Roberts A."/>
            <person name="Saif S."/>
            <person name="Shea T."/>
            <person name="Shenoy N."/>
            <person name="Sisk P."/>
            <person name="Stolte C."/>
            <person name="Sykes S."/>
            <person name="Walk T."/>
            <person name="White J."/>
            <person name="Yandava C."/>
            <person name="Haas B."/>
            <person name="Nusbaum C."/>
            <person name="Birren B."/>
        </authorList>
    </citation>
    <scope>NUCLEOTIDE SEQUENCE [LARGE SCALE GENOMIC DNA]</scope>
    <source>
        <strain evidence="4">R3-111a-1</strain>
    </source>
</reference>
<dbReference type="Pfam" id="PF01041">
    <property type="entry name" value="DegT_DnrJ_EryC1"/>
    <property type="match status" value="1"/>
</dbReference>
<proteinExistence type="predicted"/>
<dbReference type="InterPro" id="IPR000653">
    <property type="entry name" value="DegT/StrS_aminotransferase"/>
</dbReference>
<dbReference type="HOGENOM" id="CLU_292050_0_0_1"/>
<dbReference type="SUPFAM" id="SSF53383">
    <property type="entry name" value="PLP-dependent transferases"/>
    <property type="match status" value="1"/>
</dbReference>